<reference evidence="3" key="1">
    <citation type="journal article" date="2016" name="Nature">
        <title>Genome evolution in the allotetraploid frog Xenopus laevis.</title>
        <authorList>
            <person name="Session A.M."/>
            <person name="Uno Y."/>
            <person name="Kwon T."/>
            <person name="Chapman J.A."/>
            <person name="Toyoda A."/>
            <person name="Takahashi S."/>
            <person name="Fukui A."/>
            <person name="Hikosaka A."/>
            <person name="Suzuki A."/>
            <person name="Kondo M."/>
            <person name="van Heeringen S.J."/>
            <person name="Quigley I."/>
            <person name="Heinz S."/>
            <person name="Ogino H."/>
            <person name="Ochi H."/>
            <person name="Hellsten U."/>
            <person name="Lyons J.B."/>
            <person name="Simakov O."/>
            <person name="Putnam N."/>
            <person name="Stites J."/>
            <person name="Kuroki Y."/>
            <person name="Tanaka T."/>
            <person name="Michiue T."/>
            <person name="Watanabe M."/>
            <person name="Bogdanovic O."/>
            <person name="Lister R."/>
            <person name="Georgiou G."/>
            <person name="Paranjpe S.S."/>
            <person name="van Kruijsbergen I."/>
            <person name="Shu S."/>
            <person name="Carlson J."/>
            <person name="Kinoshita T."/>
            <person name="Ohta Y."/>
            <person name="Mawaribuchi S."/>
            <person name="Jenkins J."/>
            <person name="Grimwood J."/>
            <person name="Schmutz J."/>
            <person name="Mitros T."/>
            <person name="Mozaffari S.V."/>
            <person name="Suzuki Y."/>
            <person name="Haramoto Y."/>
            <person name="Yamamoto T.S."/>
            <person name="Takagi C."/>
            <person name="Heald R."/>
            <person name="Miller K."/>
            <person name="Haudenschild C."/>
            <person name="Kitzman J."/>
            <person name="Nakayama T."/>
            <person name="Izutsu Y."/>
            <person name="Robert J."/>
            <person name="Fortriede J."/>
            <person name="Burns K."/>
            <person name="Lotay V."/>
            <person name="Karimi K."/>
            <person name="Yasuoka Y."/>
            <person name="Dichmann D.S."/>
            <person name="Flajnik M.F."/>
            <person name="Houston D.W."/>
            <person name="Shendure J."/>
            <person name="DuPasquier L."/>
            <person name="Vize P.D."/>
            <person name="Zorn A.M."/>
            <person name="Ito M."/>
            <person name="Marcotte E.M."/>
            <person name="Wallingford J.B."/>
            <person name="Ito Y."/>
            <person name="Asashima M."/>
            <person name="Ueno N."/>
            <person name="Matsuda Y."/>
            <person name="Veenstra G.J."/>
            <person name="Fujiyama A."/>
            <person name="Harland R.M."/>
            <person name="Taira M."/>
            <person name="Rokhsar D.S."/>
        </authorList>
    </citation>
    <scope>NUCLEOTIDE SEQUENCE [LARGE SCALE GENOMIC DNA]</scope>
    <source>
        <strain evidence="3">J</strain>
    </source>
</reference>
<name>A0A974E0L7_XENLA</name>
<keyword evidence="1" id="KW-0812">Transmembrane</keyword>
<feature type="non-terminal residue" evidence="2">
    <location>
        <position position="85"/>
    </location>
</feature>
<dbReference type="Proteomes" id="UP000694892">
    <property type="component" value="Chromosome 1L"/>
</dbReference>
<evidence type="ECO:0000256" key="1">
    <source>
        <dbReference type="SAM" id="Phobius"/>
    </source>
</evidence>
<evidence type="ECO:0000313" key="3">
    <source>
        <dbReference type="Proteomes" id="UP000694892"/>
    </source>
</evidence>
<sequence>MLLLCIADMYSILRISSTSWTSFIVGAILCFHIKLISLLAAVSMWFINLWSALVFPPRGLPSTYTQGSSGMFRKSTLLKSADMLS</sequence>
<protein>
    <submittedName>
        <fullName evidence="2">Uncharacterized protein</fullName>
    </submittedName>
</protein>
<proteinExistence type="predicted"/>
<dbReference type="AlphaFoldDB" id="A0A974E0L7"/>
<accession>A0A974E0L7</accession>
<feature type="transmembrane region" description="Helical" evidence="1">
    <location>
        <begin position="20"/>
        <end position="47"/>
    </location>
</feature>
<keyword evidence="1" id="KW-1133">Transmembrane helix</keyword>
<gene>
    <name evidence="2" type="ORF">XELAEV_18006152mg</name>
</gene>
<evidence type="ECO:0000313" key="2">
    <source>
        <dbReference type="EMBL" id="OCU00378.1"/>
    </source>
</evidence>
<keyword evidence="1" id="KW-0472">Membrane</keyword>
<dbReference type="EMBL" id="CM004466">
    <property type="protein sequence ID" value="OCU00378.1"/>
    <property type="molecule type" value="Genomic_DNA"/>
</dbReference>
<organism evidence="2 3">
    <name type="scientific">Xenopus laevis</name>
    <name type="common">African clawed frog</name>
    <dbReference type="NCBI Taxonomy" id="8355"/>
    <lineage>
        <taxon>Eukaryota</taxon>
        <taxon>Metazoa</taxon>
        <taxon>Chordata</taxon>
        <taxon>Craniata</taxon>
        <taxon>Vertebrata</taxon>
        <taxon>Euteleostomi</taxon>
        <taxon>Amphibia</taxon>
        <taxon>Batrachia</taxon>
        <taxon>Anura</taxon>
        <taxon>Pipoidea</taxon>
        <taxon>Pipidae</taxon>
        <taxon>Xenopodinae</taxon>
        <taxon>Xenopus</taxon>
        <taxon>Xenopus</taxon>
    </lineage>
</organism>